<dbReference type="Proteomes" id="UP000320806">
    <property type="component" value="Unassembled WGS sequence"/>
</dbReference>
<dbReference type="GO" id="GO:0003700">
    <property type="term" value="F:DNA-binding transcription factor activity"/>
    <property type="evidence" value="ECO:0007669"/>
    <property type="project" value="TreeGrafter"/>
</dbReference>
<dbReference type="InterPro" id="IPR036271">
    <property type="entry name" value="Tet_transcr_reg_TetR-rel_C_sf"/>
</dbReference>
<sequence length="195" mass="20503">MARPQVYDDALRTGLIGVATEQLADGGADSLSLRRVAGAAGTSTNAIYTLFGGKNELIEAAVVDALSSFAAAQESAPLSDDPLVDLRSLSDAYRRWAIQRPALYAVIFGGRLGQPVETGRTIQAGERALAPLVARVARAVDAGMLRPEDPELIARAIWAAVHGAVSLESQGLADESLYRAVEAALLRGWAPDPPQ</sequence>
<evidence type="ECO:0000313" key="6">
    <source>
        <dbReference type="EMBL" id="TQJ13706.1"/>
    </source>
</evidence>
<dbReference type="RefSeq" id="WP_141927722.1">
    <property type="nucleotide sequence ID" value="NZ_BAABCI010000002.1"/>
</dbReference>
<dbReference type="Pfam" id="PF00440">
    <property type="entry name" value="TetR_N"/>
    <property type="match status" value="1"/>
</dbReference>
<dbReference type="GO" id="GO:0000976">
    <property type="term" value="F:transcription cis-regulatory region binding"/>
    <property type="evidence" value="ECO:0007669"/>
    <property type="project" value="TreeGrafter"/>
</dbReference>
<dbReference type="InterPro" id="IPR001647">
    <property type="entry name" value="HTH_TetR"/>
</dbReference>
<evidence type="ECO:0000313" key="7">
    <source>
        <dbReference type="Proteomes" id="UP000320806"/>
    </source>
</evidence>
<dbReference type="PANTHER" id="PTHR30055:SF243">
    <property type="entry name" value="HTH-TYPE TRANSCRIPTIONAL REGULATOR RV1816"/>
    <property type="match status" value="1"/>
</dbReference>
<dbReference type="InterPro" id="IPR050109">
    <property type="entry name" value="HTH-type_TetR-like_transc_reg"/>
</dbReference>
<dbReference type="OrthoDB" id="4709966at2"/>
<keyword evidence="3" id="KW-0804">Transcription</keyword>
<dbReference type="PROSITE" id="PS50977">
    <property type="entry name" value="HTH_TETR_2"/>
    <property type="match status" value="1"/>
</dbReference>
<feature type="DNA-binding region" description="H-T-H motif" evidence="4">
    <location>
        <begin position="32"/>
        <end position="51"/>
    </location>
</feature>
<dbReference type="InterPro" id="IPR009057">
    <property type="entry name" value="Homeodomain-like_sf"/>
</dbReference>
<evidence type="ECO:0000256" key="2">
    <source>
        <dbReference type="ARBA" id="ARBA00023125"/>
    </source>
</evidence>
<evidence type="ECO:0000256" key="3">
    <source>
        <dbReference type="ARBA" id="ARBA00023163"/>
    </source>
</evidence>
<evidence type="ECO:0000256" key="4">
    <source>
        <dbReference type="PROSITE-ProRule" id="PRU00335"/>
    </source>
</evidence>
<dbReference type="EMBL" id="VFMO01000001">
    <property type="protein sequence ID" value="TQJ13706.1"/>
    <property type="molecule type" value="Genomic_DNA"/>
</dbReference>
<comment type="caution">
    <text evidence="6">The sequence shown here is derived from an EMBL/GenBank/DDBJ whole genome shotgun (WGS) entry which is preliminary data.</text>
</comment>
<dbReference type="SUPFAM" id="SSF46689">
    <property type="entry name" value="Homeodomain-like"/>
    <property type="match status" value="1"/>
</dbReference>
<feature type="domain" description="HTH tetR-type" evidence="5">
    <location>
        <begin position="9"/>
        <end position="69"/>
    </location>
</feature>
<dbReference type="InterPro" id="IPR025996">
    <property type="entry name" value="MT1864/Rv1816-like_C"/>
</dbReference>
<evidence type="ECO:0000259" key="5">
    <source>
        <dbReference type="PROSITE" id="PS50977"/>
    </source>
</evidence>
<dbReference type="Gene3D" id="1.10.357.10">
    <property type="entry name" value="Tetracycline Repressor, domain 2"/>
    <property type="match status" value="1"/>
</dbReference>
<organism evidence="6 7">
    <name type="scientific">Yimella lutea</name>
    <dbReference type="NCBI Taxonomy" id="587872"/>
    <lineage>
        <taxon>Bacteria</taxon>
        <taxon>Bacillati</taxon>
        <taxon>Actinomycetota</taxon>
        <taxon>Actinomycetes</taxon>
        <taxon>Micrococcales</taxon>
        <taxon>Dermacoccaceae</taxon>
        <taxon>Yimella</taxon>
    </lineage>
</organism>
<protein>
    <submittedName>
        <fullName evidence="6">TetR family transcriptional regulator</fullName>
    </submittedName>
</protein>
<keyword evidence="7" id="KW-1185">Reference proteome</keyword>
<gene>
    <name evidence="6" type="ORF">FB459_1132</name>
</gene>
<keyword evidence="1" id="KW-0805">Transcription regulation</keyword>
<dbReference type="AlphaFoldDB" id="A0A542EEM7"/>
<keyword evidence="2 4" id="KW-0238">DNA-binding</keyword>
<accession>A0A542EEM7</accession>
<evidence type="ECO:0000256" key="1">
    <source>
        <dbReference type="ARBA" id="ARBA00023015"/>
    </source>
</evidence>
<reference evidence="6 7" key="1">
    <citation type="submission" date="2019-06" db="EMBL/GenBank/DDBJ databases">
        <title>Sequencing the genomes of 1000 actinobacteria strains.</title>
        <authorList>
            <person name="Klenk H.-P."/>
        </authorList>
    </citation>
    <scope>NUCLEOTIDE SEQUENCE [LARGE SCALE GENOMIC DNA]</scope>
    <source>
        <strain evidence="6 7">DSM 19828</strain>
    </source>
</reference>
<dbReference type="Pfam" id="PF13305">
    <property type="entry name" value="TetR_C_33"/>
    <property type="match status" value="1"/>
</dbReference>
<proteinExistence type="predicted"/>
<name>A0A542EEM7_9MICO</name>
<dbReference type="SUPFAM" id="SSF48498">
    <property type="entry name" value="Tetracyclin repressor-like, C-terminal domain"/>
    <property type="match status" value="1"/>
</dbReference>
<dbReference type="PANTHER" id="PTHR30055">
    <property type="entry name" value="HTH-TYPE TRANSCRIPTIONAL REGULATOR RUTR"/>
    <property type="match status" value="1"/>
</dbReference>